<dbReference type="OrthoDB" id="9970806at2"/>
<dbReference type="Proteomes" id="UP000247727">
    <property type="component" value="Unassembled WGS sequence"/>
</dbReference>
<evidence type="ECO:0000313" key="2">
    <source>
        <dbReference type="Proteomes" id="UP000247727"/>
    </source>
</evidence>
<accession>A0A318U091</accession>
<proteinExistence type="predicted"/>
<reference evidence="1 2" key="1">
    <citation type="submission" date="2018-06" db="EMBL/GenBank/DDBJ databases">
        <title>Genomic Encyclopedia of Type Strains, Phase III (KMG-III): the genomes of soil and plant-associated and newly described type strains.</title>
        <authorList>
            <person name="Whitman W."/>
        </authorList>
    </citation>
    <scope>NUCLEOTIDE SEQUENCE [LARGE SCALE GENOMIC DNA]</scope>
    <source>
        <strain evidence="1 2">JA737</strain>
    </source>
</reference>
<name>A0A318U091_9RHOB</name>
<organism evidence="1 2">
    <name type="scientific">Rhodobacter viridis</name>
    <dbReference type="NCBI Taxonomy" id="1054202"/>
    <lineage>
        <taxon>Bacteria</taxon>
        <taxon>Pseudomonadati</taxon>
        <taxon>Pseudomonadota</taxon>
        <taxon>Alphaproteobacteria</taxon>
        <taxon>Rhodobacterales</taxon>
        <taxon>Rhodobacter group</taxon>
        <taxon>Rhodobacter</taxon>
    </lineage>
</organism>
<protein>
    <submittedName>
        <fullName evidence="1">Uncharacterized protein</fullName>
    </submittedName>
</protein>
<gene>
    <name evidence="1" type="ORF">C8J30_103162</name>
</gene>
<comment type="caution">
    <text evidence="1">The sequence shown here is derived from an EMBL/GenBank/DDBJ whole genome shotgun (WGS) entry which is preliminary data.</text>
</comment>
<dbReference type="EMBL" id="QJTK01000003">
    <property type="protein sequence ID" value="PYF11066.1"/>
    <property type="molecule type" value="Genomic_DNA"/>
</dbReference>
<dbReference type="AlphaFoldDB" id="A0A318U091"/>
<evidence type="ECO:0000313" key="1">
    <source>
        <dbReference type="EMBL" id="PYF11066.1"/>
    </source>
</evidence>
<keyword evidence="2" id="KW-1185">Reference proteome</keyword>
<sequence>MQVVQTDIPAAQASAVAETLALCELAPTETEAGLLLIGSADPAQALAQIAAFAAQRPAPARAGADTIASGQVIWLMPEGTAARLKGALQEAARSHAPQLRVNAIHLGTLRPRPAPWQSAWGAAQPHPGSKPLPEALAEAIKFLLQVPSVTGQVVNVNPLV</sequence>